<dbReference type="Proteomes" id="UP000294683">
    <property type="component" value="Unassembled WGS sequence"/>
</dbReference>
<protein>
    <submittedName>
        <fullName evidence="1">Uncharacterized protein</fullName>
    </submittedName>
</protein>
<name>A0A379AWB1_AVIGA</name>
<reference evidence="2 4" key="2">
    <citation type="submission" date="2019-03" db="EMBL/GenBank/DDBJ databases">
        <title>Genomic Encyclopedia of Type Strains, Phase IV (KMG-IV): sequencing the most valuable type-strain genomes for metagenomic binning, comparative biology and taxonomic classification.</title>
        <authorList>
            <person name="Goeker M."/>
        </authorList>
    </citation>
    <scope>NUCLEOTIDE SEQUENCE [LARGE SCALE GENOMIC DNA]</scope>
    <source>
        <strain evidence="2 4">DSM 17481</strain>
    </source>
</reference>
<sequence length="143" mass="17150">MKRFIFLFCNMKSAAIFYRILKLQKFPPHFKICLNRIPRPNRPSGDKIFRKITPSESEANIRLIFRKENFIGMRKKLFDRGSLFFASFLLGKQKKGSRQRRNPLSTQRKKQFKAKKENFTRTLLFQYSILNDENHPIKTKNHP</sequence>
<dbReference type="EMBL" id="SNXJ01000001">
    <property type="protein sequence ID" value="TDP29994.1"/>
    <property type="molecule type" value="Genomic_DNA"/>
</dbReference>
<accession>A0A379AWB1</accession>
<reference evidence="1 3" key="1">
    <citation type="submission" date="2018-06" db="EMBL/GenBank/DDBJ databases">
        <authorList>
            <consortium name="Pathogen Informatics"/>
            <person name="Doyle S."/>
        </authorList>
    </citation>
    <scope>NUCLEOTIDE SEQUENCE [LARGE SCALE GENOMIC DNA]</scope>
    <source>
        <strain evidence="1 3">NCTC11188</strain>
    </source>
</reference>
<proteinExistence type="predicted"/>
<dbReference type="Proteomes" id="UP000255113">
    <property type="component" value="Unassembled WGS sequence"/>
</dbReference>
<organism evidence="1 3">
    <name type="scientific">Avibacterium gallinarum</name>
    <name type="common">Pasteurella gallinarum</name>
    <dbReference type="NCBI Taxonomy" id="755"/>
    <lineage>
        <taxon>Bacteria</taxon>
        <taxon>Pseudomonadati</taxon>
        <taxon>Pseudomonadota</taxon>
        <taxon>Gammaproteobacteria</taxon>
        <taxon>Pasteurellales</taxon>
        <taxon>Pasteurellaceae</taxon>
        <taxon>Avibacterium</taxon>
    </lineage>
</organism>
<dbReference type="EMBL" id="UGSQ01000003">
    <property type="protein sequence ID" value="SUB26493.1"/>
    <property type="molecule type" value="Genomic_DNA"/>
</dbReference>
<gene>
    <name evidence="2" type="ORF">EV689_10116</name>
    <name evidence="1" type="ORF">NCTC11188_00848</name>
</gene>
<evidence type="ECO:0000313" key="2">
    <source>
        <dbReference type="EMBL" id="TDP29994.1"/>
    </source>
</evidence>
<evidence type="ECO:0000313" key="4">
    <source>
        <dbReference type="Proteomes" id="UP000294683"/>
    </source>
</evidence>
<dbReference type="RefSeq" id="WP_166635570.1">
    <property type="nucleotide sequence ID" value="NZ_JBMMEU010000001.1"/>
</dbReference>
<evidence type="ECO:0000313" key="1">
    <source>
        <dbReference type="EMBL" id="SUB26493.1"/>
    </source>
</evidence>
<keyword evidence="4" id="KW-1185">Reference proteome</keyword>
<dbReference type="AlphaFoldDB" id="A0A379AWB1"/>
<evidence type="ECO:0000313" key="3">
    <source>
        <dbReference type="Proteomes" id="UP000255113"/>
    </source>
</evidence>